<name>A0A7N2LM71_QUELO</name>
<dbReference type="EnsemblPlants" id="QL05p012799:mrna">
    <property type="protein sequence ID" value="QL05p012799:mrna:CDS:1"/>
    <property type="gene ID" value="QL05p012799"/>
</dbReference>
<dbReference type="Proteomes" id="UP000594261">
    <property type="component" value="Chromosome 5"/>
</dbReference>
<dbReference type="GeneID" id="115989975"/>
<organism evidence="1 2">
    <name type="scientific">Quercus lobata</name>
    <name type="common">Valley oak</name>
    <dbReference type="NCBI Taxonomy" id="97700"/>
    <lineage>
        <taxon>Eukaryota</taxon>
        <taxon>Viridiplantae</taxon>
        <taxon>Streptophyta</taxon>
        <taxon>Embryophyta</taxon>
        <taxon>Tracheophyta</taxon>
        <taxon>Spermatophyta</taxon>
        <taxon>Magnoliopsida</taxon>
        <taxon>eudicotyledons</taxon>
        <taxon>Gunneridae</taxon>
        <taxon>Pentapetalae</taxon>
        <taxon>rosids</taxon>
        <taxon>fabids</taxon>
        <taxon>Fagales</taxon>
        <taxon>Fagaceae</taxon>
        <taxon>Quercus</taxon>
    </lineage>
</organism>
<dbReference type="OMA" id="EMINIWE"/>
<reference evidence="1 2" key="1">
    <citation type="journal article" date="2016" name="G3 (Bethesda)">
        <title>First Draft Assembly and Annotation of the Genome of a California Endemic Oak Quercus lobata Nee (Fagaceae).</title>
        <authorList>
            <person name="Sork V.L."/>
            <person name="Fitz-Gibbon S.T."/>
            <person name="Puiu D."/>
            <person name="Crepeau M."/>
            <person name="Gugger P.F."/>
            <person name="Sherman R."/>
            <person name="Stevens K."/>
            <person name="Langley C.H."/>
            <person name="Pellegrini M."/>
            <person name="Salzberg S.L."/>
        </authorList>
    </citation>
    <scope>NUCLEOTIDE SEQUENCE [LARGE SCALE GENOMIC DNA]</scope>
    <source>
        <strain evidence="1 2">cv. SW786</strain>
    </source>
</reference>
<reference evidence="1" key="2">
    <citation type="submission" date="2021-01" db="UniProtKB">
        <authorList>
            <consortium name="EnsemblPlants"/>
        </authorList>
    </citation>
    <scope>IDENTIFICATION</scope>
</reference>
<dbReference type="InParanoid" id="A0A7N2LM71"/>
<evidence type="ECO:0008006" key="3">
    <source>
        <dbReference type="Google" id="ProtNLM"/>
    </source>
</evidence>
<dbReference type="Gramene" id="QL05p012799:mrna">
    <property type="protein sequence ID" value="QL05p012799:mrna:CDS:1"/>
    <property type="gene ID" value="QL05p012799"/>
</dbReference>
<gene>
    <name evidence="1" type="primary">LOC115989975</name>
</gene>
<dbReference type="KEGG" id="qlo:115989975"/>
<evidence type="ECO:0000313" key="2">
    <source>
        <dbReference type="Proteomes" id="UP000594261"/>
    </source>
</evidence>
<dbReference type="OrthoDB" id="1303214at2759"/>
<dbReference type="RefSeq" id="XP_030969698.1">
    <property type="nucleotide sequence ID" value="XM_031113838.1"/>
</dbReference>
<evidence type="ECO:0000313" key="1">
    <source>
        <dbReference type="EnsemblPlants" id="QL05p012799:mrna:CDS:1"/>
    </source>
</evidence>
<dbReference type="PANTHER" id="PTHR33116:SF86">
    <property type="entry name" value="REVERSE TRANSCRIPTASE DOMAIN-CONTAINING PROTEIN"/>
    <property type="match status" value="1"/>
</dbReference>
<sequence length="177" mass="20015">MFGAEVIKQHETYLGLPSLVGRSKVNIFHALKERLDKKLLGGKEKNFSQAGKEILIKAVAQAITTYTMSVFKLPDTLCDDLTSIVLRFWWGQSNGKNKMAWLSWNKICTPKQDGGLGFCDLPAFNLALLAKQGWRLQTNTHSLLHRVFKARYFPNSDFLHAELGLKPSYAWRSIMAA</sequence>
<dbReference type="AlphaFoldDB" id="A0A7N2LM71"/>
<accession>A0A7N2LM71</accession>
<keyword evidence="2" id="KW-1185">Reference proteome</keyword>
<protein>
    <recommendedName>
        <fullName evidence="3">Reverse transcriptase</fullName>
    </recommendedName>
</protein>
<dbReference type="EMBL" id="LRBV02000005">
    <property type="status" value="NOT_ANNOTATED_CDS"/>
    <property type="molecule type" value="Genomic_DNA"/>
</dbReference>
<proteinExistence type="predicted"/>
<dbReference type="PANTHER" id="PTHR33116">
    <property type="entry name" value="REVERSE TRANSCRIPTASE ZINC-BINDING DOMAIN-CONTAINING PROTEIN-RELATED-RELATED"/>
    <property type="match status" value="1"/>
</dbReference>